<dbReference type="Proteomes" id="UP000807469">
    <property type="component" value="Unassembled WGS sequence"/>
</dbReference>
<evidence type="ECO:0000313" key="1">
    <source>
        <dbReference type="EMBL" id="KAF9482014.1"/>
    </source>
</evidence>
<organism evidence="1 2">
    <name type="scientific">Pholiota conissans</name>
    <dbReference type="NCBI Taxonomy" id="109636"/>
    <lineage>
        <taxon>Eukaryota</taxon>
        <taxon>Fungi</taxon>
        <taxon>Dikarya</taxon>
        <taxon>Basidiomycota</taxon>
        <taxon>Agaricomycotina</taxon>
        <taxon>Agaricomycetes</taxon>
        <taxon>Agaricomycetidae</taxon>
        <taxon>Agaricales</taxon>
        <taxon>Agaricineae</taxon>
        <taxon>Strophariaceae</taxon>
        <taxon>Pholiota</taxon>
    </lineage>
</organism>
<dbReference type="AlphaFoldDB" id="A0A9P5Z6I8"/>
<keyword evidence="2" id="KW-1185">Reference proteome</keyword>
<accession>A0A9P5Z6I8</accession>
<evidence type="ECO:0000313" key="2">
    <source>
        <dbReference type="Proteomes" id="UP000807469"/>
    </source>
</evidence>
<name>A0A9P5Z6I8_9AGAR</name>
<protein>
    <submittedName>
        <fullName evidence="1">Uncharacterized protein</fullName>
    </submittedName>
</protein>
<sequence>MSVVVGDRVVAFAFISAHWDPGNIRSMKERELNRRPDTTPLSKLNAPRKLIFGLLRVTKLKSPP</sequence>
<proteinExistence type="predicted"/>
<reference evidence="1" key="1">
    <citation type="submission" date="2020-11" db="EMBL/GenBank/DDBJ databases">
        <authorList>
            <consortium name="DOE Joint Genome Institute"/>
            <person name="Ahrendt S."/>
            <person name="Riley R."/>
            <person name="Andreopoulos W."/>
            <person name="Labutti K."/>
            <person name="Pangilinan J."/>
            <person name="Ruiz-Duenas F.J."/>
            <person name="Barrasa J.M."/>
            <person name="Sanchez-Garcia M."/>
            <person name="Camarero S."/>
            <person name="Miyauchi S."/>
            <person name="Serrano A."/>
            <person name="Linde D."/>
            <person name="Babiker R."/>
            <person name="Drula E."/>
            <person name="Ayuso-Fernandez I."/>
            <person name="Pacheco R."/>
            <person name="Padilla G."/>
            <person name="Ferreira P."/>
            <person name="Barriuso J."/>
            <person name="Kellner H."/>
            <person name="Castanera R."/>
            <person name="Alfaro M."/>
            <person name="Ramirez L."/>
            <person name="Pisabarro A.G."/>
            <person name="Kuo A."/>
            <person name="Tritt A."/>
            <person name="Lipzen A."/>
            <person name="He G."/>
            <person name="Yan M."/>
            <person name="Ng V."/>
            <person name="Cullen D."/>
            <person name="Martin F."/>
            <person name="Rosso M.-N."/>
            <person name="Henrissat B."/>
            <person name="Hibbett D."/>
            <person name="Martinez A.T."/>
            <person name="Grigoriev I.V."/>
        </authorList>
    </citation>
    <scope>NUCLEOTIDE SEQUENCE</scope>
    <source>
        <strain evidence="1">CIRM-BRFM 674</strain>
    </source>
</reference>
<gene>
    <name evidence="1" type="ORF">BDN70DRAFT_875653</name>
</gene>
<comment type="caution">
    <text evidence="1">The sequence shown here is derived from an EMBL/GenBank/DDBJ whole genome shotgun (WGS) entry which is preliminary data.</text>
</comment>
<dbReference type="EMBL" id="MU155171">
    <property type="protein sequence ID" value="KAF9482014.1"/>
    <property type="molecule type" value="Genomic_DNA"/>
</dbReference>